<evidence type="ECO:0000256" key="1">
    <source>
        <dbReference type="ARBA" id="ARBA00004651"/>
    </source>
</evidence>
<evidence type="ECO:0000313" key="9">
    <source>
        <dbReference type="Proteomes" id="UP000235116"/>
    </source>
</evidence>
<sequence length="235" mass="25469">MGVLMFATPIDAFGRVPSQVKLYLVLALAFLLVYAIQIPLVEAPASAFGVGLMFVKEVTLGLVMAFGMYTAFAAFMVAGRLLDFQSGFGAANLFNPTTNDQNPLLGTLLSLFATLIFFLSDFHHLLVKGIVYSISMSPLGEGLSTLSVSEIVSQFGVTFTNGVILVAPVVGLMLFVDAGIAVMSRTMPQMNVYFLFLPLKVGLGLVLLAVTLPYMFPLIERTIDTSFRFWQQALT</sequence>
<keyword evidence="3" id="KW-1003">Cell membrane</keyword>
<dbReference type="Proteomes" id="UP000235116">
    <property type="component" value="Chromosome"/>
</dbReference>
<feature type="transmembrane region" description="Helical" evidence="7">
    <location>
        <begin position="60"/>
        <end position="82"/>
    </location>
</feature>
<keyword evidence="8" id="KW-0969">Cilium</keyword>
<keyword evidence="6 7" id="KW-0472">Membrane</keyword>
<comment type="subcellular location">
    <subcellularLocation>
        <location evidence="1">Cell membrane</location>
        <topology evidence="1">Multi-pass membrane protein</topology>
    </subcellularLocation>
</comment>
<keyword evidence="8" id="KW-0966">Cell projection</keyword>
<dbReference type="GO" id="GO:0006605">
    <property type="term" value="P:protein targeting"/>
    <property type="evidence" value="ECO:0007669"/>
    <property type="project" value="InterPro"/>
</dbReference>
<feature type="transmembrane region" description="Helical" evidence="7">
    <location>
        <begin position="159"/>
        <end position="180"/>
    </location>
</feature>
<evidence type="ECO:0000256" key="2">
    <source>
        <dbReference type="ARBA" id="ARBA00009772"/>
    </source>
</evidence>
<evidence type="ECO:0000256" key="6">
    <source>
        <dbReference type="ARBA" id="ARBA00023136"/>
    </source>
</evidence>
<feature type="transmembrane region" description="Helical" evidence="7">
    <location>
        <begin position="103"/>
        <end position="120"/>
    </location>
</feature>
<proteinExistence type="inferred from homology"/>
<dbReference type="InterPro" id="IPR002010">
    <property type="entry name" value="T3SS_IM_R"/>
</dbReference>
<evidence type="ECO:0000256" key="5">
    <source>
        <dbReference type="ARBA" id="ARBA00022989"/>
    </source>
</evidence>
<comment type="similarity">
    <text evidence="2">Belongs to the FliR/MopE/SpaR family.</text>
</comment>
<organism evidence="8 9">
    <name type="scientific">Ketobacter alkanivorans</name>
    <dbReference type="NCBI Taxonomy" id="1917421"/>
    <lineage>
        <taxon>Bacteria</taxon>
        <taxon>Pseudomonadati</taxon>
        <taxon>Pseudomonadota</taxon>
        <taxon>Gammaproteobacteria</taxon>
        <taxon>Pseudomonadales</taxon>
        <taxon>Ketobacteraceae</taxon>
        <taxon>Ketobacter</taxon>
    </lineage>
</organism>
<reference evidence="9" key="1">
    <citation type="submission" date="2017-08" db="EMBL/GenBank/DDBJ databases">
        <title>Direct submision.</title>
        <authorList>
            <person name="Kim S.-J."/>
            <person name="Rhee S.-K."/>
        </authorList>
    </citation>
    <scope>NUCLEOTIDE SEQUENCE [LARGE SCALE GENOMIC DNA]</scope>
    <source>
        <strain evidence="9">GI5</strain>
    </source>
</reference>
<dbReference type="PANTHER" id="PTHR30065:SF1">
    <property type="entry name" value="SURFACE PRESENTATION OF ANTIGENS PROTEIN SPAR"/>
    <property type="match status" value="1"/>
</dbReference>
<dbReference type="PRINTS" id="PR00953">
    <property type="entry name" value="TYPE3IMRPROT"/>
</dbReference>
<feature type="transmembrane region" description="Helical" evidence="7">
    <location>
        <begin position="192"/>
        <end position="216"/>
    </location>
</feature>
<dbReference type="Pfam" id="PF01311">
    <property type="entry name" value="Bac_export_1"/>
    <property type="match status" value="1"/>
</dbReference>
<name>A0A2K9LL15_9GAMM</name>
<keyword evidence="5 7" id="KW-1133">Transmembrane helix</keyword>
<evidence type="ECO:0000313" key="8">
    <source>
        <dbReference type="EMBL" id="AUM12972.1"/>
    </source>
</evidence>
<dbReference type="AlphaFoldDB" id="A0A2K9LL15"/>
<keyword evidence="4 7" id="KW-0812">Transmembrane</keyword>
<dbReference type="GO" id="GO:0005886">
    <property type="term" value="C:plasma membrane"/>
    <property type="evidence" value="ECO:0007669"/>
    <property type="project" value="UniProtKB-SubCell"/>
</dbReference>
<evidence type="ECO:0000256" key="4">
    <source>
        <dbReference type="ARBA" id="ARBA00022692"/>
    </source>
</evidence>
<evidence type="ECO:0000256" key="3">
    <source>
        <dbReference type="ARBA" id="ARBA00022475"/>
    </source>
</evidence>
<feature type="transmembrane region" description="Helical" evidence="7">
    <location>
        <begin position="20"/>
        <end position="40"/>
    </location>
</feature>
<keyword evidence="9" id="KW-1185">Reference proteome</keyword>
<accession>A0A2K9LL15</accession>
<protein>
    <submittedName>
        <fullName evidence="8">Flagellar biosynthesis pathway protein FliR</fullName>
    </submittedName>
</protein>
<dbReference type="KEGG" id="kak:Kalk_11285"/>
<dbReference type="EMBL" id="CP022684">
    <property type="protein sequence ID" value="AUM12972.1"/>
    <property type="molecule type" value="Genomic_DNA"/>
</dbReference>
<dbReference type="PANTHER" id="PTHR30065">
    <property type="entry name" value="FLAGELLAR BIOSYNTHETIC PROTEIN FLIR"/>
    <property type="match status" value="1"/>
</dbReference>
<gene>
    <name evidence="8" type="ORF">Kalk_11285</name>
</gene>
<keyword evidence="8" id="KW-0282">Flagellum</keyword>
<evidence type="ECO:0000256" key="7">
    <source>
        <dbReference type="SAM" id="Phobius"/>
    </source>
</evidence>